<evidence type="ECO:0000256" key="1">
    <source>
        <dbReference type="SAM" id="MobiDB-lite"/>
    </source>
</evidence>
<keyword evidence="2" id="KW-1133">Transmembrane helix</keyword>
<evidence type="ECO:0000313" key="4">
    <source>
        <dbReference type="Proteomes" id="UP001500363"/>
    </source>
</evidence>
<keyword evidence="2" id="KW-0472">Membrane</keyword>
<feature type="transmembrane region" description="Helical" evidence="2">
    <location>
        <begin position="49"/>
        <end position="70"/>
    </location>
</feature>
<organism evidence="3 4">
    <name type="scientific">Kribbella lupini</name>
    <dbReference type="NCBI Taxonomy" id="291602"/>
    <lineage>
        <taxon>Bacteria</taxon>
        <taxon>Bacillati</taxon>
        <taxon>Actinomycetota</taxon>
        <taxon>Actinomycetes</taxon>
        <taxon>Propionibacteriales</taxon>
        <taxon>Kribbellaceae</taxon>
        <taxon>Kribbella</taxon>
    </lineage>
</organism>
<accession>A0ABN2C8F9</accession>
<gene>
    <name evidence="3" type="ORF">GCM10009741_67160</name>
</gene>
<keyword evidence="4" id="KW-1185">Reference proteome</keyword>
<proteinExistence type="predicted"/>
<reference evidence="3 4" key="1">
    <citation type="journal article" date="2019" name="Int. J. Syst. Evol. Microbiol.">
        <title>The Global Catalogue of Microorganisms (GCM) 10K type strain sequencing project: providing services to taxonomists for standard genome sequencing and annotation.</title>
        <authorList>
            <consortium name="The Broad Institute Genomics Platform"/>
            <consortium name="The Broad Institute Genome Sequencing Center for Infectious Disease"/>
            <person name="Wu L."/>
            <person name="Ma J."/>
        </authorList>
    </citation>
    <scope>NUCLEOTIDE SEQUENCE [LARGE SCALE GENOMIC DNA]</scope>
    <source>
        <strain evidence="3 4">JCM 14303</strain>
    </source>
</reference>
<keyword evidence="2" id="KW-0812">Transmembrane</keyword>
<sequence length="254" mass="26665">MPEYDDQEQELGPAVADAFKAKADTSFDMHSRGLAAKARQRVRQRRKNLLAAAAAVVAVAVVGGGVWTAIGSESPVATNSAGSADNAAEGPEYTGEQQPQKDTATGCLPEPAIYSGDAGPSAATGLDLTVRVTSLEACRYGLTPGNQELLGSQSFDDYVAQQVVDAIKVLPERNPALPVFKCTPEAARPSEAIVLRFTTAAGIREIWVQYDGCATAGFLNGSTTYGLFAAPLKLFMTGSVRPAGGIYLDHLKGW</sequence>
<dbReference type="RefSeq" id="WP_344181497.1">
    <property type="nucleotide sequence ID" value="NZ_BAAANC010000004.1"/>
</dbReference>
<evidence type="ECO:0008006" key="5">
    <source>
        <dbReference type="Google" id="ProtNLM"/>
    </source>
</evidence>
<comment type="caution">
    <text evidence="3">The sequence shown here is derived from an EMBL/GenBank/DDBJ whole genome shotgun (WGS) entry which is preliminary data.</text>
</comment>
<name>A0ABN2C8F9_9ACTN</name>
<dbReference type="Proteomes" id="UP001500363">
    <property type="component" value="Unassembled WGS sequence"/>
</dbReference>
<evidence type="ECO:0000313" key="3">
    <source>
        <dbReference type="EMBL" id="GAA1553212.1"/>
    </source>
</evidence>
<dbReference type="EMBL" id="BAAANC010000004">
    <property type="protein sequence ID" value="GAA1553212.1"/>
    <property type="molecule type" value="Genomic_DNA"/>
</dbReference>
<evidence type="ECO:0000256" key="2">
    <source>
        <dbReference type="SAM" id="Phobius"/>
    </source>
</evidence>
<protein>
    <recommendedName>
        <fullName evidence="5">DUF3558 domain-containing protein</fullName>
    </recommendedName>
</protein>
<feature type="region of interest" description="Disordered" evidence="1">
    <location>
        <begin position="74"/>
        <end position="104"/>
    </location>
</feature>